<dbReference type="AlphaFoldDB" id="A0A1E1KQR0"/>
<sequence>MSEALVTTLSGEELGQLTTILEEEEGAMEVDRPISSAHRTTARRSHALITTISGEELGQLSTIVEEEEEEVNMEPVKEEKQATEEQDLVGEPTITSRAVSSSSSSTDPEDEINKFPFTESFPRPGRSDYLEVSWDENCGEEDRPRDPRSRAMARRLVAEAAIARAYDVAWITKVHIRNTWTESNHYHPQCEDHRFLMYAQHIEANFGYKNDKYGAPCKADEPAQESAVIYFGPDDESDEEKLRLWRNGGQDPVVWSRLGDGV</sequence>
<reference evidence="3" key="1">
    <citation type="submission" date="2016-03" db="EMBL/GenBank/DDBJ databases">
        <authorList>
            <person name="Ploux O."/>
        </authorList>
    </citation>
    <scope>NUCLEOTIDE SEQUENCE [LARGE SCALE GENOMIC DNA]</scope>
    <source>
        <strain evidence="3">UK7</strain>
    </source>
</reference>
<feature type="region of interest" description="Disordered" evidence="1">
    <location>
        <begin position="66"/>
        <end position="150"/>
    </location>
</feature>
<gene>
    <name evidence="2" type="ORF">RCO7_08308</name>
</gene>
<protein>
    <submittedName>
        <fullName evidence="2">Uncharacterized protein</fullName>
    </submittedName>
</protein>
<dbReference type="EMBL" id="FJUW01000019">
    <property type="protein sequence ID" value="CZT00345.1"/>
    <property type="molecule type" value="Genomic_DNA"/>
</dbReference>
<comment type="caution">
    <text evidence="2">The sequence shown here is derived from an EMBL/GenBank/DDBJ whole genome shotgun (WGS) entry which is preliminary data.</text>
</comment>
<evidence type="ECO:0000256" key="1">
    <source>
        <dbReference type="SAM" id="MobiDB-lite"/>
    </source>
</evidence>
<name>A0A1E1KQR0_9HELO</name>
<dbReference type="InParanoid" id="A0A1E1KQR0"/>
<keyword evidence="3" id="KW-1185">Reference proteome</keyword>
<feature type="compositionally biased region" description="Basic and acidic residues" evidence="1">
    <location>
        <begin position="140"/>
        <end position="149"/>
    </location>
</feature>
<evidence type="ECO:0000313" key="2">
    <source>
        <dbReference type="EMBL" id="CZT00345.1"/>
    </source>
</evidence>
<organism evidence="2 3">
    <name type="scientific">Rhynchosporium graminicola</name>
    <dbReference type="NCBI Taxonomy" id="2792576"/>
    <lineage>
        <taxon>Eukaryota</taxon>
        <taxon>Fungi</taxon>
        <taxon>Dikarya</taxon>
        <taxon>Ascomycota</taxon>
        <taxon>Pezizomycotina</taxon>
        <taxon>Leotiomycetes</taxon>
        <taxon>Helotiales</taxon>
        <taxon>Ploettnerulaceae</taxon>
        <taxon>Rhynchosporium</taxon>
    </lineage>
</organism>
<accession>A0A1E1KQR0</accession>
<proteinExistence type="predicted"/>
<dbReference type="Proteomes" id="UP000178129">
    <property type="component" value="Unassembled WGS sequence"/>
</dbReference>
<evidence type="ECO:0000313" key="3">
    <source>
        <dbReference type="Proteomes" id="UP000178129"/>
    </source>
</evidence>